<gene>
    <name evidence="1" type="ORF">M413DRAFT_27576</name>
</gene>
<dbReference type="EMBL" id="KN831779">
    <property type="protein sequence ID" value="KIM42051.1"/>
    <property type="molecule type" value="Genomic_DNA"/>
</dbReference>
<accession>A0A0C3CEI6</accession>
<keyword evidence="2" id="KW-1185">Reference proteome</keyword>
<dbReference type="HOGENOM" id="CLU_763097_0_0_1"/>
<dbReference type="AlphaFoldDB" id="A0A0C3CEI6"/>
<reference evidence="1 2" key="1">
    <citation type="submission" date="2014-04" db="EMBL/GenBank/DDBJ databases">
        <authorList>
            <consortium name="DOE Joint Genome Institute"/>
            <person name="Kuo A."/>
            <person name="Gay G."/>
            <person name="Dore J."/>
            <person name="Kohler A."/>
            <person name="Nagy L.G."/>
            <person name="Floudas D."/>
            <person name="Copeland A."/>
            <person name="Barry K.W."/>
            <person name="Cichocki N."/>
            <person name="Veneault-Fourrey C."/>
            <person name="LaButti K."/>
            <person name="Lindquist E.A."/>
            <person name="Lipzen A."/>
            <person name="Lundell T."/>
            <person name="Morin E."/>
            <person name="Murat C."/>
            <person name="Sun H."/>
            <person name="Tunlid A."/>
            <person name="Henrissat B."/>
            <person name="Grigoriev I.V."/>
            <person name="Hibbett D.S."/>
            <person name="Martin F."/>
            <person name="Nordberg H.P."/>
            <person name="Cantor M.N."/>
            <person name="Hua S.X."/>
        </authorList>
    </citation>
    <scope>NUCLEOTIDE SEQUENCE [LARGE SCALE GENOMIC DNA]</scope>
    <source>
        <strain evidence="2">h7</strain>
    </source>
</reference>
<protein>
    <submittedName>
        <fullName evidence="1">Uncharacterized protein</fullName>
    </submittedName>
</protein>
<organism evidence="1 2">
    <name type="scientific">Hebeloma cylindrosporum</name>
    <dbReference type="NCBI Taxonomy" id="76867"/>
    <lineage>
        <taxon>Eukaryota</taxon>
        <taxon>Fungi</taxon>
        <taxon>Dikarya</taxon>
        <taxon>Basidiomycota</taxon>
        <taxon>Agaricomycotina</taxon>
        <taxon>Agaricomycetes</taxon>
        <taxon>Agaricomycetidae</taxon>
        <taxon>Agaricales</taxon>
        <taxon>Agaricineae</taxon>
        <taxon>Hymenogastraceae</taxon>
        <taxon>Hebeloma</taxon>
    </lineage>
</organism>
<sequence length="391" mass="45883">MALQPPARHIFRMMHPNFWINIPMLRHCCNGKGRPGNVEFVREMSSASNLATAPRRLPPYEDYTPPSMHEYRYTDTCIATLRPSQLKAKRQKILDLSGKQQYRISVAGSHRLRFFYCVHPLERFLPYVYPPNTRGVYYYYLRHDYPPVSGELRFRLCKSIDKFDKGRDLTLPDGLTPWSLSIYTISRLKRYSRIADLLVEEQLVDKELVRDQRRILNKRPQGQYPWISVFNQPFVLNLQKRDLSVALLSRHDNQLLRFQNIFWDPYLRISPYRGHIQVRFEFSNHMRHMQRTYVVLRVVDTLTPIECIVEKYDGYIAPPVPGTLFSKKHRLGIGYTSWAVPVDAGHGEDRNKAPLATFLEGLKEEGFKIPKPKFYVDLDDTMSDVDSQSEP</sequence>
<dbReference type="OrthoDB" id="2750929at2759"/>
<evidence type="ECO:0000313" key="2">
    <source>
        <dbReference type="Proteomes" id="UP000053424"/>
    </source>
</evidence>
<proteinExistence type="predicted"/>
<name>A0A0C3CEI6_HEBCY</name>
<reference evidence="2" key="2">
    <citation type="submission" date="2015-01" db="EMBL/GenBank/DDBJ databases">
        <title>Evolutionary Origins and Diversification of the Mycorrhizal Mutualists.</title>
        <authorList>
            <consortium name="DOE Joint Genome Institute"/>
            <consortium name="Mycorrhizal Genomics Consortium"/>
            <person name="Kohler A."/>
            <person name="Kuo A."/>
            <person name="Nagy L.G."/>
            <person name="Floudas D."/>
            <person name="Copeland A."/>
            <person name="Barry K.W."/>
            <person name="Cichocki N."/>
            <person name="Veneault-Fourrey C."/>
            <person name="LaButti K."/>
            <person name="Lindquist E.A."/>
            <person name="Lipzen A."/>
            <person name="Lundell T."/>
            <person name="Morin E."/>
            <person name="Murat C."/>
            <person name="Riley R."/>
            <person name="Ohm R."/>
            <person name="Sun H."/>
            <person name="Tunlid A."/>
            <person name="Henrissat B."/>
            <person name="Grigoriev I.V."/>
            <person name="Hibbett D.S."/>
            <person name="Martin F."/>
        </authorList>
    </citation>
    <scope>NUCLEOTIDE SEQUENCE [LARGE SCALE GENOMIC DNA]</scope>
    <source>
        <strain evidence="2">h7</strain>
    </source>
</reference>
<evidence type="ECO:0000313" key="1">
    <source>
        <dbReference type="EMBL" id="KIM42051.1"/>
    </source>
</evidence>
<dbReference type="Proteomes" id="UP000053424">
    <property type="component" value="Unassembled WGS sequence"/>
</dbReference>